<dbReference type="Gene3D" id="3.90.1150.10">
    <property type="entry name" value="Aspartate Aminotransferase, domain 1"/>
    <property type="match status" value="1"/>
</dbReference>
<comment type="catalytic activity">
    <reaction evidence="5">
        <text>(sulfur carrier)-H + L-cysteine = (sulfur carrier)-SH + L-alanine</text>
        <dbReference type="Rhea" id="RHEA:43892"/>
        <dbReference type="Rhea" id="RHEA-COMP:14737"/>
        <dbReference type="Rhea" id="RHEA-COMP:14739"/>
        <dbReference type="ChEBI" id="CHEBI:29917"/>
        <dbReference type="ChEBI" id="CHEBI:35235"/>
        <dbReference type="ChEBI" id="CHEBI:57972"/>
        <dbReference type="ChEBI" id="CHEBI:64428"/>
        <dbReference type="EC" id="2.8.1.7"/>
    </reaction>
</comment>
<keyword evidence="8" id="KW-0032">Aminotransferase</keyword>
<evidence type="ECO:0000313" key="9">
    <source>
        <dbReference type="Proteomes" id="UP001594351"/>
    </source>
</evidence>
<evidence type="ECO:0000256" key="5">
    <source>
        <dbReference type="ARBA" id="ARBA00050776"/>
    </source>
</evidence>
<dbReference type="PANTHER" id="PTHR43586:SF4">
    <property type="entry name" value="ISOPENICILLIN N EPIMERASE"/>
    <property type="match status" value="1"/>
</dbReference>
<proteinExistence type="inferred from homology"/>
<dbReference type="SUPFAM" id="SSF53383">
    <property type="entry name" value="PLP-dependent transferases"/>
    <property type="match status" value="1"/>
</dbReference>
<dbReference type="InterPro" id="IPR010969">
    <property type="entry name" value="Cys_dSase-rel_unknwn_funct"/>
</dbReference>
<dbReference type="PANTHER" id="PTHR43586">
    <property type="entry name" value="CYSTEINE DESULFURASE"/>
    <property type="match status" value="1"/>
</dbReference>
<feature type="domain" description="Aminotransferase class V" evidence="7">
    <location>
        <begin position="5"/>
        <end position="375"/>
    </location>
</feature>
<keyword evidence="9" id="KW-1185">Reference proteome</keyword>
<evidence type="ECO:0000256" key="4">
    <source>
        <dbReference type="ARBA" id="ARBA00022898"/>
    </source>
</evidence>
<dbReference type="GO" id="GO:0008483">
    <property type="term" value="F:transaminase activity"/>
    <property type="evidence" value="ECO:0007669"/>
    <property type="project" value="UniProtKB-KW"/>
</dbReference>
<dbReference type="InterPro" id="IPR000192">
    <property type="entry name" value="Aminotrans_V_dom"/>
</dbReference>
<sequence length="392" mass="43157">MDDIIYLDNAATAWPKPERVYEYMISFYRECGINPGRSGFDKAIEAGNRVEDLRVRLTKFFGGDQDAPERLCFSYNATDALNLIIQGTLVRGDHVVTTNLEHNSVIRPINHLVRDQGVEATYVPFDQDGFVHPDDIRQAIKSNTRLVIVNHGSNVIGSIQPIAEIGSVCREAEVTFAVDTSQTAGVIPINMKEMNIDVLAFTGHKALMGCTGIGGLCVRKHVELHHTRAGGTGVRSAHPYHLDEYPYRMEFGTINTVGIASLWAGQDWIDEQGMAQIHAHELNLARHLVQGFKQIPGVTSYRCGNLENHLSTILINVEGLDAGDVGIMLDVDHNIATRTGLQCAPLVHKQIGTLEKHGGVRFSIGPFNTAQQIEQSIAAVTDIAAYARTRRL</sequence>
<dbReference type="PROSITE" id="PS00595">
    <property type="entry name" value="AA_TRANSFER_CLASS_5"/>
    <property type="match status" value="1"/>
</dbReference>
<dbReference type="InterPro" id="IPR015424">
    <property type="entry name" value="PyrdxlP-dep_Trfase"/>
</dbReference>
<name>A0ABV6YR54_UNCC1</name>
<evidence type="ECO:0000256" key="6">
    <source>
        <dbReference type="RuleBase" id="RU004504"/>
    </source>
</evidence>
<keyword evidence="8" id="KW-0808">Transferase</keyword>
<dbReference type="InterPro" id="IPR015421">
    <property type="entry name" value="PyrdxlP-dep_Trfase_major"/>
</dbReference>
<dbReference type="EMBL" id="JBHPBY010000004">
    <property type="protein sequence ID" value="MFC1848688.1"/>
    <property type="molecule type" value="Genomic_DNA"/>
</dbReference>
<dbReference type="NCBIfam" id="TIGR01977">
    <property type="entry name" value="am_tr_V_EF2568"/>
    <property type="match status" value="1"/>
</dbReference>
<dbReference type="Gene3D" id="3.40.640.10">
    <property type="entry name" value="Type I PLP-dependent aspartate aminotransferase-like (Major domain)"/>
    <property type="match status" value="1"/>
</dbReference>
<dbReference type="Pfam" id="PF00266">
    <property type="entry name" value="Aminotran_5"/>
    <property type="match status" value="1"/>
</dbReference>
<dbReference type="InterPro" id="IPR015422">
    <property type="entry name" value="PyrdxlP-dep_Trfase_small"/>
</dbReference>
<gene>
    <name evidence="8" type="ORF">ACFL27_00645</name>
</gene>
<evidence type="ECO:0000313" key="8">
    <source>
        <dbReference type="EMBL" id="MFC1848688.1"/>
    </source>
</evidence>
<keyword evidence="4" id="KW-0663">Pyridoxal phosphate</keyword>
<comment type="similarity">
    <text evidence="2">Belongs to the class-V pyridoxal-phosphate-dependent aminotransferase family. Csd subfamily.</text>
</comment>
<protein>
    <recommendedName>
        <fullName evidence="3">cysteine desulfurase</fullName>
        <ecNumber evidence="3">2.8.1.7</ecNumber>
    </recommendedName>
</protein>
<evidence type="ECO:0000259" key="7">
    <source>
        <dbReference type="Pfam" id="PF00266"/>
    </source>
</evidence>
<dbReference type="EC" id="2.8.1.7" evidence="3"/>
<dbReference type="PIRSF" id="PIRSF005572">
    <property type="entry name" value="NifS"/>
    <property type="match status" value="1"/>
</dbReference>
<reference evidence="8 9" key="1">
    <citation type="submission" date="2024-09" db="EMBL/GenBank/DDBJ databases">
        <title>Laminarin stimulates single cell rates of sulfate reduction while oxygen inhibits transcriptomic activity in coastal marine sediment.</title>
        <authorList>
            <person name="Lindsay M."/>
            <person name="Orcutt B."/>
            <person name="Emerson D."/>
            <person name="Stepanauskas R."/>
            <person name="D'Angelo T."/>
        </authorList>
    </citation>
    <scope>NUCLEOTIDE SEQUENCE [LARGE SCALE GENOMIC DNA]</scope>
    <source>
        <strain evidence="8">SAG AM-311-K15</strain>
    </source>
</reference>
<comment type="caution">
    <text evidence="8">The sequence shown here is derived from an EMBL/GenBank/DDBJ whole genome shotgun (WGS) entry which is preliminary data.</text>
</comment>
<dbReference type="InterPro" id="IPR020578">
    <property type="entry name" value="Aminotrans_V_PyrdxlP_BS"/>
</dbReference>
<evidence type="ECO:0000256" key="3">
    <source>
        <dbReference type="ARBA" id="ARBA00012239"/>
    </source>
</evidence>
<evidence type="ECO:0000256" key="1">
    <source>
        <dbReference type="ARBA" id="ARBA00001933"/>
    </source>
</evidence>
<dbReference type="InterPro" id="IPR016454">
    <property type="entry name" value="Cysteine_dSase"/>
</dbReference>
<accession>A0ABV6YR54</accession>
<evidence type="ECO:0000256" key="2">
    <source>
        <dbReference type="ARBA" id="ARBA00010447"/>
    </source>
</evidence>
<comment type="cofactor">
    <cofactor evidence="1 6">
        <name>pyridoxal 5'-phosphate</name>
        <dbReference type="ChEBI" id="CHEBI:597326"/>
    </cofactor>
</comment>
<organism evidence="8 9">
    <name type="scientific">candidate division CSSED10-310 bacterium</name>
    <dbReference type="NCBI Taxonomy" id="2855610"/>
    <lineage>
        <taxon>Bacteria</taxon>
        <taxon>Bacteria division CSSED10-310</taxon>
    </lineage>
</organism>
<dbReference type="Proteomes" id="UP001594351">
    <property type="component" value="Unassembled WGS sequence"/>
</dbReference>